<comment type="caution">
    <text evidence="3">The sequence shown here is derived from an EMBL/GenBank/DDBJ whole genome shotgun (WGS) entry which is preliminary data.</text>
</comment>
<gene>
    <name evidence="3" type="ORF">RSSM_04206</name>
</gene>
<keyword evidence="4" id="KW-1185">Reference proteome</keyword>
<feature type="domain" description="Ice-binding protein C-terminal" evidence="2">
    <location>
        <begin position="26"/>
        <end position="49"/>
    </location>
</feature>
<evidence type="ECO:0000313" key="4">
    <source>
        <dbReference type="Proteomes" id="UP000011885"/>
    </source>
</evidence>
<accession>M5U946</accession>
<proteinExistence type="predicted"/>
<dbReference type="Pfam" id="PF07589">
    <property type="entry name" value="PEP-CTERM"/>
    <property type="match status" value="1"/>
</dbReference>
<dbReference type="AlphaFoldDB" id="M5U946"/>
<reference evidence="3 4" key="1">
    <citation type="journal article" date="2013" name="Mar. Genomics">
        <title>Expression of sulfatases in Rhodopirellula baltica and the diversity of sulfatases in the genus Rhodopirellula.</title>
        <authorList>
            <person name="Wegner C.E."/>
            <person name="Richter-Heitmann T."/>
            <person name="Klindworth A."/>
            <person name="Klockow C."/>
            <person name="Richter M."/>
            <person name="Achstetter T."/>
            <person name="Glockner F.O."/>
            <person name="Harder J."/>
        </authorList>
    </citation>
    <scope>NUCLEOTIDE SEQUENCE [LARGE SCALE GENOMIC DNA]</scope>
    <source>
        <strain evidence="3 4">SM41</strain>
    </source>
</reference>
<dbReference type="NCBIfam" id="TIGR03501">
    <property type="entry name" value="GlyGly_CTERM"/>
    <property type="match status" value="1"/>
</dbReference>
<protein>
    <submittedName>
        <fullName evidence="3">PEP-CTERM bacterial domain protein</fullName>
    </submittedName>
</protein>
<feature type="transmembrane region" description="Helical" evidence="1">
    <location>
        <begin position="30"/>
        <end position="46"/>
    </location>
</feature>
<dbReference type="InterPro" id="IPR013424">
    <property type="entry name" value="Ice-binding_C"/>
</dbReference>
<organism evidence="3 4">
    <name type="scientific">Rhodopirellula sallentina SM41</name>
    <dbReference type="NCBI Taxonomy" id="1263870"/>
    <lineage>
        <taxon>Bacteria</taxon>
        <taxon>Pseudomonadati</taxon>
        <taxon>Planctomycetota</taxon>
        <taxon>Planctomycetia</taxon>
        <taxon>Pirellulales</taxon>
        <taxon>Pirellulaceae</taxon>
        <taxon>Rhodopirellula</taxon>
    </lineage>
</organism>
<dbReference type="EMBL" id="ANOH01000280">
    <property type="protein sequence ID" value="EMI54381.1"/>
    <property type="molecule type" value="Genomic_DNA"/>
</dbReference>
<dbReference type="Proteomes" id="UP000011885">
    <property type="component" value="Unassembled WGS sequence"/>
</dbReference>
<dbReference type="NCBIfam" id="TIGR02595">
    <property type="entry name" value="PEP_CTERM"/>
    <property type="match status" value="1"/>
</dbReference>
<keyword evidence="1" id="KW-1133">Transmembrane helix</keyword>
<name>M5U946_9BACT</name>
<dbReference type="InterPro" id="IPR020008">
    <property type="entry name" value="GlyGly_CTERM"/>
</dbReference>
<keyword evidence="1" id="KW-0472">Membrane</keyword>
<evidence type="ECO:0000256" key="1">
    <source>
        <dbReference type="SAM" id="Phobius"/>
    </source>
</evidence>
<sequence>MDSLTFNLQSDPFGSQIDLSFSSVQAVPEPTSIALVSLAGLGGLAVRRRRKLASA</sequence>
<evidence type="ECO:0000313" key="3">
    <source>
        <dbReference type="EMBL" id="EMI54381.1"/>
    </source>
</evidence>
<keyword evidence="1" id="KW-0812">Transmembrane</keyword>
<dbReference type="PATRIC" id="fig|1263870.3.peg.4453"/>
<evidence type="ECO:0000259" key="2">
    <source>
        <dbReference type="Pfam" id="PF07589"/>
    </source>
</evidence>